<evidence type="ECO:0000313" key="4">
    <source>
        <dbReference type="Proteomes" id="UP000092666"/>
    </source>
</evidence>
<keyword evidence="2" id="KW-0732">Signal</keyword>
<evidence type="ECO:0000256" key="1">
    <source>
        <dbReference type="SAM" id="MobiDB-lite"/>
    </source>
</evidence>
<protein>
    <submittedName>
        <fullName evidence="3">Uncharacterized protein</fullName>
    </submittedName>
</protein>
<gene>
    <name evidence="3" type="ORF">I316_02279</name>
</gene>
<evidence type="ECO:0000313" key="3">
    <source>
        <dbReference type="EMBL" id="OCF35787.1"/>
    </source>
</evidence>
<reference evidence="3 4" key="1">
    <citation type="submission" date="2013-07" db="EMBL/GenBank/DDBJ databases">
        <title>The Genome Sequence of Cryptococcus heveanensis BCC8398.</title>
        <authorList>
            <consortium name="The Broad Institute Genome Sequencing Platform"/>
            <person name="Cuomo C."/>
            <person name="Litvintseva A."/>
            <person name="Chen Y."/>
            <person name="Heitman J."/>
            <person name="Sun S."/>
            <person name="Springer D."/>
            <person name="Dromer F."/>
            <person name="Young S.K."/>
            <person name="Zeng Q."/>
            <person name="Gargeya S."/>
            <person name="Fitzgerald M."/>
            <person name="Abouelleil A."/>
            <person name="Alvarado L."/>
            <person name="Berlin A.M."/>
            <person name="Chapman S.B."/>
            <person name="Dewar J."/>
            <person name="Goldberg J."/>
            <person name="Griggs A."/>
            <person name="Gujja S."/>
            <person name="Hansen M."/>
            <person name="Howarth C."/>
            <person name="Imamovic A."/>
            <person name="Larimer J."/>
            <person name="McCowan C."/>
            <person name="Murphy C."/>
            <person name="Pearson M."/>
            <person name="Priest M."/>
            <person name="Roberts A."/>
            <person name="Saif S."/>
            <person name="Shea T."/>
            <person name="Sykes S."/>
            <person name="Wortman J."/>
            <person name="Nusbaum C."/>
            <person name="Birren B."/>
        </authorList>
    </citation>
    <scope>NUCLEOTIDE SEQUENCE [LARGE SCALE GENOMIC DNA]</scope>
    <source>
        <strain evidence="3 4">BCC8398</strain>
    </source>
</reference>
<reference evidence="4" key="2">
    <citation type="submission" date="2013-12" db="EMBL/GenBank/DDBJ databases">
        <title>Evolution of pathogenesis and genome organization in the Tremellales.</title>
        <authorList>
            <person name="Cuomo C."/>
            <person name="Litvintseva A."/>
            <person name="Heitman J."/>
            <person name="Chen Y."/>
            <person name="Sun S."/>
            <person name="Springer D."/>
            <person name="Dromer F."/>
            <person name="Young S."/>
            <person name="Zeng Q."/>
            <person name="Chapman S."/>
            <person name="Gujja S."/>
            <person name="Saif S."/>
            <person name="Birren B."/>
        </authorList>
    </citation>
    <scope>NUCLEOTIDE SEQUENCE [LARGE SCALE GENOMIC DNA]</scope>
    <source>
        <strain evidence="4">BCC8398</strain>
    </source>
</reference>
<feature type="chain" id="PRO_5008627413" evidence="2">
    <location>
        <begin position="24"/>
        <end position="202"/>
    </location>
</feature>
<dbReference type="EMBL" id="KI669497">
    <property type="protein sequence ID" value="OCF35787.1"/>
    <property type="molecule type" value="Genomic_DNA"/>
</dbReference>
<accession>A0A1B9GXM0</accession>
<keyword evidence="4" id="KW-1185">Reference proteome</keyword>
<organism evidence="3 4">
    <name type="scientific">Kwoniella heveanensis BCC8398</name>
    <dbReference type="NCBI Taxonomy" id="1296120"/>
    <lineage>
        <taxon>Eukaryota</taxon>
        <taxon>Fungi</taxon>
        <taxon>Dikarya</taxon>
        <taxon>Basidiomycota</taxon>
        <taxon>Agaricomycotina</taxon>
        <taxon>Tremellomycetes</taxon>
        <taxon>Tremellales</taxon>
        <taxon>Cryptococcaceae</taxon>
        <taxon>Kwoniella</taxon>
    </lineage>
</organism>
<name>A0A1B9GXM0_9TREE</name>
<proteinExistence type="predicted"/>
<sequence length="202" mass="22023">MISIPSNILAFAALLGLLTPALAVDESRVQATVHLNFPFDTSYLGSVNANTADADAEEISPRPHDFVFTIGDINRAKNGTDDIDSSVPKPGGENGGENINRDGWVTKDFQWLIYEQPDQGVRKTINPRVVYNSSCYVSISPALHDDLTFSLLRDPPFFSGDLDRWDIDVVIECPETHCMLGSGSCDAYSEPKWTGKPAASTS</sequence>
<evidence type="ECO:0000256" key="2">
    <source>
        <dbReference type="SAM" id="SignalP"/>
    </source>
</evidence>
<feature type="region of interest" description="Disordered" evidence="1">
    <location>
        <begin position="79"/>
        <end position="100"/>
    </location>
</feature>
<dbReference type="Proteomes" id="UP000092666">
    <property type="component" value="Unassembled WGS sequence"/>
</dbReference>
<feature type="signal peptide" evidence="2">
    <location>
        <begin position="1"/>
        <end position="23"/>
    </location>
</feature>
<dbReference type="AlphaFoldDB" id="A0A1B9GXM0"/>